<evidence type="ECO:0000256" key="11">
    <source>
        <dbReference type="ARBA" id="ARBA00023328"/>
    </source>
</evidence>
<dbReference type="EMBL" id="JBAHYK010002930">
    <property type="protein sequence ID" value="KAL0564198.1"/>
    <property type="molecule type" value="Genomic_DNA"/>
</dbReference>
<keyword evidence="4" id="KW-0158">Chromosome</keyword>
<evidence type="ECO:0000256" key="7">
    <source>
        <dbReference type="ARBA" id="ARBA00022838"/>
    </source>
</evidence>
<feature type="domain" description="Nuf2 DHR10-like" evidence="14">
    <location>
        <begin position="258"/>
        <end position="372"/>
    </location>
</feature>
<dbReference type="InterPro" id="IPR005549">
    <property type="entry name" value="Kinetochore_Nuf2_N"/>
</dbReference>
<evidence type="ECO:0000256" key="4">
    <source>
        <dbReference type="ARBA" id="ARBA00022454"/>
    </source>
</evidence>
<dbReference type="InterPro" id="IPR041112">
    <property type="entry name" value="Nuf2_DHR10-like"/>
</dbReference>
<evidence type="ECO:0000256" key="2">
    <source>
        <dbReference type="ARBA" id="ARBA00004629"/>
    </source>
</evidence>
<keyword evidence="9" id="KW-0539">Nucleus</keyword>
<proteinExistence type="inferred from homology"/>
<feature type="coiled-coil region" evidence="12">
    <location>
        <begin position="137"/>
        <end position="234"/>
    </location>
</feature>
<keyword evidence="11" id="KW-0137">Centromere</keyword>
<organism evidence="15 16">
    <name type="scientific">Marasmius crinis-equi</name>
    <dbReference type="NCBI Taxonomy" id="585013"/>
    <lineage>
        <taxon>Eukaryota</taxon>
        <taxon>Fungi</taxon>
        <taxon>Dikarya</taxon>
        <taxon>Basidiomycota</taxon>
        <taxon>Agaricomycotina</taxon>
        <taxon>Agaricomycetes</taxon>
        <taxon>Agaricomycetidae</taxon>
        <taxon>Agaricales</taxon>
        <taxon>Marasmiineae</taxon>
        <taxon>Marasmiaceae</taxon>
        <taxon>Marasmius</taxon>
    </lineage>
</organism>
<keyword evidence="7" id="KW-0995">Kinetochore</keyword>
<evidence type="ECO:0000256" key="5">
    <source>
        <dbReference type="ARBA" id="ARBA00022618"/>
    </source>
</evidence>
<keyword evidence="8 12" id="KW-0175">Coiled coil</keyword>
<evidence type="ECO:0000313" key="16">
    <source>
        <dbReference type="Proteomes" id="UP001465976"/>
    </source>
</evidence>
<evidence type="ECO:0000256" key="10">
    <source>
        <dbReference type="ARBA" id="ARBA00023306"/>
    </source>
</evidence>
<evidence type="ECO:0000256" key="8">
    <source>
        <dbReference type="ARBA" id="ARBA00023054"/>
    </source>
</evidence>
<feature type="domain" description="Kinetochore protein Nuf2 N-terminal" evidence="13">
    <location>
        <begin position="4"/>
        <end position="135"/>
    </location>
</feature>
<evidence type="ECO:0000256" key="3">
    <source>
        <dbReference type="ARBA" id="ARBA00005498"/>
    </source>
</evidence>
<comment type="similarity">
    <text evidence="3">Belongs to the NUF2 family.</text>
</comment>
<keyword evidence="5" id="KW-0132">Cell division</keyword>
<evidence type="ECO:0000256" key="1">
    <source>
        <dbReference type="ARBA" id="ARBA00004123"/>
    </source>
</evidence>
<dbReference type="Pfam" id="PF03800">
    <property type="entry name" value="Nuf2"/>
    <property type="match status" value="1"/>
</dbReference>
<dbReference type="PANTHER" id="PTHR21650:SF2">
    <property type="entry name" value="KINETOCHORE PROTEIN NUF2"/>
    <property type="match status" value="1"/>
</dbReference>
<comment type="subcellular location">
    <subcellularLocation>
        <location evidence="2">Chromosome</location>
        <location evidence="2">Centromere</location>
        <location evidence="2">Kinetochore</location>
    </subcellularLocation>
    <subcellularLocation>
        <location evidence="1">Nucleus</location>
    </subcellularLocation>
</comment>
<accession>A0ABR3EMU7</accession>
<name>A0ABR3EMU7_9AGAR</name>
<dbReference type="Proteomes" id="UP001465976">
    <property type="component" value="Unassembled WGS sequence"/>
</dbReference>
<evidence type="ECO:0000256" key="12">
    <source>
        <dbReference type="SAM" id="Coils"/>
    </source>
</evidence>
<dbReference type="PANTHER" id="PTHR21650">
    <property type="entry name" value="MEMBRALIN/KINETOCHORE PROTEIN NUF2"/>
    <property type="match status" value="1"/>
</dbReference>
<keyword evidence="10" id="KW-0131">Cell cycle</keyword>
<comment type="caution">
    <text evidence="15">The sequence shown here is derived from an EMBL/GenBank/DDBJ whole genome shotgun (WGS) entry which is preliminary data.</text>
</comment>
<evidence type="ECO:0000313" key="15">
    <source>
        <dbReference type="EMBL" id="KAL0564198.1"/>
    </source>
</evidence>
<sequence length="443" mass="51032">MSKKYIYPSLSIDDIIVALETWGLSVSPEQLNRPTPEFVEGVYCACLHVITGINADTLSDPVQQSLHASTMDEKEMYTSALKHALLLHHLSRFAIAARIEDFSALDISRPERDRTLVLLSAFINFIRFTDQFCSERVNKLKDNSKSILDEHEKVKNKLADVRSQIAEIRERLAKDEPRCEELNAENTQLLKQLRDTKELQQAAIAEVDRLKAEKKQLIQRREAFKIEIDSVETDIQRIHGRIVQSPERVKRAISTMGNQVSEDKSLVAKNEAKTRELQTRIKALNIISEDIQGCIDQLQVIEKEAESLGASQRELADLKAQYEDKVVERNEQKLRQERVAKQLANARQKLENTQARAKEKREANQKAREKLQVEYDQMNVERQKNDKNLQGVREEADAIEAKIAEHVRNSEAEMNSLLADYWHLRHETEVYMETLSNKLNIRA</sequence>
<evidence type="ECO:0000256" key="6">
    <source>
        <dbReference type="ARBA" id="ARBA00022776"/>
    </source>
</evidence>
<reference evidence="15 16" key="1">
    <citation type="submission" date="2024-02" db="EMBL/GenBank/DDBJ databases">
        <title>A draft genome for the cacao thread blight pathogen Marasmius crinis-equi.</title>
        <authorList>
            <person name="Cohen S.P."/>
            <person name="Baruah I.K."/>
            <person name="Amoako-Attah I."/>
            <person name="Bukari Y."/>
            <person name="Meinhardt L.W."/>
            <person name="Bailey B.A."/>
        </authorList>
    </citation>
    <scope>NUCLEOTIDE SEQUENCE [LARGE SCALE GENOMIC DNA]</scope>
    <source>
        <strain evidence="15 16">GH-76</strain>
    </source>
</reference>
<evidence type="ECO:0000256" key="9">
    <source>
        <dbReference type="ARBA" id="ARBA00023242"/>
    </source>
</evidence>
<gene>
    <name evidence="15" type="primary">NUF2</name>
    <name evidence="15" type="ORF">V5O48_017858</name>
</gene>
<protein>
    <submittedName>
        <fullName evidence="15">Kinetochore-associated Ndc80 complex subunit nuf2</fullName>
    </submittedName>
</protein>
<dbReference type="InterPro" id="IPR038275">
    <property type="entry name" value="Nuf2_N_sf"/>
</dbReference>
<dbReference type="Pfam" id="PF18595">
    <property type="entry name" value="Nuf2_DHR10-like"/>
    <property type="match status" value="1"/>
</dbReference>
<feature type="coiled-coil region" evidence="12">
    <location>
        <begin position="301"/>
        <end position="409"/>
    </location>
</feature>
<dbReference type="Gene3D" id="1.10.418.60">
    <property type="entry name" value="Ncd80 complex, Nuf2 subunit"/>
    <property type="match status" value="1"/>
</dbReference>
<keyword evidence="16" id="KW-1185">Reference proteome</keyword>
<evidence type="ECO:0000259" key="14">
    <source>
        <dbReference type="Pfam" id="PF18595"/>
    </source>
</evidence>
<evidence type="ECO:0000259" key="13">
    <source>
        <dbReference type="Pfam" id="PF03800"/>
    </source>
</evidence>
<keyword evidence="6" id="KW-0498">Mitosis</keyword>